<evidence type="ECO:0000256" key="1">
    <source>
        <dbReference type="SAM" id="MobiDB-lite"/>
    </source>
</evidence>
<keyword evidence="3" id="KW-1185">Reference proteome</keyword>
<gene>
    <name evidence="2" type="ORF">HanXRQr2_Chr03g0112511</name>
</gene>
<dbReference type="Proteomes" id="UP000215914">
    <property type="component" value="Unassembled WGS sequence"/>
</dbReference>
<protein>
    <submittedName>
        <fullName evidence="2">Uncharacterized protein</fullName>
    </submittedName>
</protein>
<feature type="region of interest" description="Disordered" evidence="1">
    <location>
        <begin position="18"/>
        <end position="39"/>
    </location>
</feature>
<evidence type="ECO:0000313" key="2">
    <source>
        <dbReference type="EMBL" id="KAF5814561.1"/>
    </source>
</evidence>
<feature type="compositionally biased region" description="Polar residues" evidence="1">
    <location>
        <begin position="18"/>
        <end position="28"/>
    </location>
</feature>
<comment type="caution">
    <text evidence="2">The sequence shown here is derived from an EMBL/GenBank/DDBJ whole genome shotgun (WGS) entry which is preliminary data.</text>
</comment>
<dbReference type="Gramene" id="mRNA:HanXRQr2_Chr03g0112511">
    <property type="protein sequence ID" value="mRNA:HanXRQr2_Chr03g0112511"/>
    <property type="gene ID" value="HanXRQr2_Chr03g0112511"/>
</dbReference>
<accession>A0A9K3JGI6</accession>
<proteinExistence type="predicted"/>
<dbReference type="AlphaFoldDB" id="A0A9K3JGI6"/>
<organism evidence="2 3">
    <name type="scientific">Helianthus annuus</name>
    <name type="common">Common sunflower</name>
    <dbReference type="NCBI Taxonomy" id="4232"/>
    <lineage>
        <taxon>Eukaryota</taxon>
        <taxon>Viridiplantae</taxon>
        <taxon>Streptophyta</taxon>
        <taxon>Embryophyta</taxon>
        <taxon>Tracheophyta</taxon>
        <taxon>Spermatophyta</taxon>
        <taxon>Magnoliopsida</taxon>
        <taxon>eudicotyledons</taxon>
        <taxon>Gunneridae</taxon>
        <taxon>Pentapetalae</taxon>
        <taxon>asterids</taxon>
        <taxon>campanulids</taxon>
        <taxon>Asterales</taxon>
        <taxon>Asteraceae</taxon>
        <taxon>Asteroideae</taxon>
        <taxon>Heliantheae alliance</taxon>
        <taxon>Heliantheae</taxon>
        <taxon>Helianthus</taxon>
    </lineage>
</organism>
<name>A0A9K3JGI6_HELAN</name>
<dbReference type="EMBL" id="MNCJ02000318">
    <property type="protein sequence ID" value="KAF5814561.1"/>
    <property type="molecule type" value="Genomic_DNA"/>
</dbReference>
<sequence>MCCFFLVHVPVRQPSHNPTFSLSPSPTGSRRRKTCKSAGGTRSRWNQWVFLSARITISFSWISQSFTRVLFHKESPSATTAL</sequence>
<reference evidence="2" key="1">
    <citation type="journal article" date="2017" name="Nature">
        <title>The sunflower genome provides insights into oil metabolism, flowering and Asterid evolution.</title>
        <authorList>
            <person name="Badouin H."/>
            <person name="Gouzy J."/>
            <person name="Grassa C.J."/>
            <person name="Murat F."/>
            <person name="Staton S.E."/>
            <person name="Cottret L."/>
            <person name="Lelandais-Briere C."/>
            <person name="Owens G.L."/>
            <person name="Carrere S."/>
            <person name="Mayjonade B."/>
            <person name="Legrand L."/>
            <person name="Gill N."/>
            <person name="Kane N.C."/>
            <person name="Bowers J.E."/>
            <person name="Hubner S."/>
            <person name="Bellec A."/>
            <person name="Berard A."/>
            <person name="Berges H."/>
            <person name="Blanchet N."/>
            <person name="Boniface M.C."/>
            <person name="Brunel D."/>
            <person name="Catrice O."/>
            <person name="Chaidir N."/>
            <person name="Claudel C."/>
            <person name="Donnadieu C."/>
            <person name="Faraut T."/>
            <person name="Fievet G."/>
            <person name="Helmstetter N."/>
            <person name="King M."/>
            <person name="Knapp S.J."/>
            <person name="Lai Z."/>
            <person name="Le Paslier M.C."/>
            <person name="Lippi Y."/>
            <person name="Lorenzon L."/>
            <person name="Mandel J.R."/>
            <person name="Marage G."/>
            <person name="Marchand G."/>
            <person name="Marquand E."/>
            <person name="Bret-Mestries E."/>
            <person name="Morien E."/>
            <person name="Nambeesan S."/>
            <person name="Nguyen T."/>
            <person name="Pegot-Espagnet P."/>
            <person name="Pouilly N."/>
            <person name="Raftis F."/>
            <person name="Sallet E."/>
            <person name="Schiex T."/>
            <person name="Thomas J."/>
            <person name="Vandecasteele C."/>
            <person name="Vares D."/>
            <person name="Vear F."/>
            <person name="Vautrin S."/>
            <person name="Crespi M."/>
            <person name="Mangin B."/>
            <person name="Burke J.M."/>
            <person name="Salse J."/>
            <person name="Munos S."/>
            <person name="Vincourt P."/>
            <person name="Rieseberg L.H."/>
            <person name="Langlade N.B."/>
        </authorList>
    </citation>
    <scope>NUCLEOTIDE SEQUENCE</scope>
    <source>
        <tissue evidence="2">Leaves</tissue>
    </source>
</reference>
<evidence type="ECO:0000313" key="3">
    <source>
        <dbReference type="Proteomes" id="UP000215914"/>
    </source>
</evidence>
<reference evidence="2" key="2">
    <citation type="submission" date="2020-06" db="EMBL/GenBank/DDBJ databases">
        <title>Helianthus annuus Genome sequencing and assembly Release 2.</title>
        <authorList>
            <person name="Gouzy J."/>
            <person name="Langlade N."/>
            <person name="Munos S."/>
        </authorList>
    </citation>
    <scope>NUCLEOTIDE SEQUENCE</scope>
    <source>
        <tissue evidence="2">Leaves</tissue>
    </source>
</reference>